<name>A0A9X3F1L2_9BACT</name>
<reference evidence="1" key="1">
    <citation type="submission" date="2022-11" db="EMBL/GenBank/DDBJ databases">
        <title>Minimal conservation of predation-associated metabolite biosynthetic gene clusters underscores biosynthetic potential of Myxococcota including descriptions for ten novel species: Archangium lansinium sp. nov., Myxococcus landrumus sp. nov., Nannocystis bai.</title>
        <authorList>
            <person name="Ahearne A."/>
            <person name="Stevens C."/>
            <person name="Phillips K."/>
        </authorList>
    </citation>
    <scope>NUCLEOTIDE SEQUENCE</scope>
    <source>
        <strain evidence="1">Na p29</strain>
    </source>
</reference>
<protein>
    <submittedName>
        <fullName evidence="1">Uncharacterized protein</fullName>
    </submittedName>
</protein>
<keyword evidence="2" id="KW-1185">Reference proteome</keyword>
<dbReference type="RefSeq" id="WP_267777694.1">
    <property type="nucleotide sequence ID" value="NZ_JAPNKE010000002.1"/>
</dbReference>
<gene>
    <name evidence="1" type="ORF">OV079_50480</name>
</gene>
<comment type="caution">
    <text evidence="1">The sequence shown here is derived from an EMBL/GenBank/DDBJ whole genome shotgun (WGS) entry which is preliminary data.</text>
</comment>
<dbReference type="EMBL" id="JAPNKE010000002">
    <property type="protein sequence ID" value="MCY1013625.1"/>
    <property type="molecule type" value="Genomic_DNA"/>
</dbReference>
<dbReference type="AlphaFoldDB" id="A0A9X3F1L2"/>
<sequence length="346" mass="38758">MIYLGGASTMWNGIMVLPDYGDPKQFYYLPPPRLAVDPATGRKVFKLIKLAGGLTDPQGEGVRTGVVFFDCDLALTTEELTALKAHVQETFHTGAGEVNLAPLLYKSGEVACYVLGEQDWEDNAPPERKNLFVERLQGFGKPSLYGDNRAAFSARLSQEGASMLDASLAAGGPIGISIVYSLKFDALQPAFKFKVEAQWEQIYHYIEEKCGVDLFFFTLESTSIVEELEQKSLLRFEEVIYDPGASGEVDQLRKQMQQYILEKFFTPVLSADNPRYNMIPGLVGEVARSLVVQPSCGYRRRELTQDERRFLSFDSTRVTAVERVIYPQANLFALLPPADLPITRRR</sequence>
<dbReference type="Proteomes" id="UP001150924">
    <property type="component" value="Unassembled WGS sequence"/>
</dbReference>
<evidence type="ECO:0000313" key="2">
    <source>
        <dbReference type="Proteomes" id="UP001150924"/>
    </source>
</evidence>
<organism evidence="1 2">
    <name type="scientific">Nannocystis pusilla</name>
    <dbReference type="NCBI Taxonomy" id="889268"/>
    <lineage>
        <taxon>Bacteria</taxon>
        <taxon>Pseudomonadati</taxon>
        <taxon>Myxococcota</taxon>
        <taxon>Polyangia</taxon>
        <taxon>Nannocystales</taxon>
        <taxon>Nannocystaceae</taxon>
        <taxon>Nannocystis</taxon>
    </lineage>
</organism>
<proteinExistence type="predicted"/>
<accession>A0A9X3F1L2</accession>
<evidence type="ECO:0000313" key="1">
    <source>
        <dbReference type="EMBL" id="MCY1013625.1"/>
    </source>
</evidence>